<dbReference type="AlphaFoldDB" id="A0A178Z2G7"/>
<name>A0A178Z2G7_9EURO</name>
<keyword evidence="3" id="KW-1185">Reference proteome</keyword>
<dbReference type="EMBL" id="LVYI01000017">
    <property type="protein sequence ID" value="OAP53960.1"/>
    <property type="molecule type" value="Genomic_DNA"/>
</dbReference>
<accession>A0A178Z2G7</accession>
<dbReference type="Proteomes" id="UP000078343">
    <property type="component" value="Unassembled WGS sequence"/>
</dbReference>
<dbReference type="GeneID" id="30016007"/>
<comment type="caution">
    <text evidence="2">The sequence shown here is derived from an EMBL/GenBank/DDBJ whole genome shotgun (WGS) entry which is preliminary data.</text>
</comment>
<evidence type="ECO:0000313" key="2">
    <source>
        <dbReference type="EMBL" id="OAP53960.1"/>
    </source>
</evidence>
<organism evidence="2 3">
    <name type="scientific">Fonsecaea erecta</name>
    <dbReference type="NCBI Taxonomy" id="1367422"/>
    <lineage>
        <taxon>Eukaryota</taxon>
        <taxon>Fungi</taxon>
        <taxon>Dikarya</taxon>
        <taxon>Ascomycota</taxon>
        <taxon>Pezizomycotina</taxon>
        <taxon>Eurotiomycetes</taxon>
        <taxon>Chaetothyriomycetidae</taxon>
        <taxon>Chaetothyriales</taxon>
        <taxon>Herpotrichiellaceae</taxon>
        <taxon>Fonsecaea</taxon>
    </lineage>
</organism>
<proteinExistence type="predicted"/>
<feature type="region of interest" description="Disordered" evidence="1">
    <location>
        <begin position="173"/>
        <end position="230"/>
    </location>
</feature>
<gene>
    <name evidence="2" type="ORF">AYL99_11840</name>
</gene>
<feature type="region of interest" description="Disordered" evidence="1">
    <location>
        <begin position="1"/>
        <end position="150"/>
    </location>
</feature>
<protein>
    <submittedName>
        <fullName evidence="2">Uncharacterized protein</fullName>
    </submittedName>
</protein>
<evidence type="ECO:0000256" key="1">
    <source>
        <dbReference type="SAM" id="MobiDB-lite"/>
    </source>
</evidence>
<dbReference type="RefSeq" id="XP_018687327.1">
    <property type="nucleotide sequence ID" value="XM_018843344.1"/>
</dbReference>
<sequence length="518" mass="56273">MNPPPNRPRSISESDGGGPEGSPAGKRQERTSIRGADGGEPFKGSPAGKRKERTSISGADGGESVEGSPAGKRQERTSIRGADGGESVEGSPAGKRQERTSISGADGGESVEGSPAGKRQERTSISESDGGGLSEGPSAGEERRGTPRLTPAFWDSLSSIHLTRRALAELDRRNALRKKSSPKQPTSVKSVSEPDTIDLEDVARRGGPDLTDLRGCPYPMSPSNAGGKRTFIPVGDDSCHRSEDPYDTNFQQYFIDRGIYPPGAGPWYDNIPEPEPGNLHEILNTLLQPRASPSEQSPDDPFRDFMGHLAKARDQAKVGAEWLCAGAGEALPNPFNNADRLFNYLEPLDKYLPPAQPDFYVDAQRSFIPYGLRSHTFPCLDMSLIAAPNFFVEATCLFSCSNIGTLHACYDGALGARAMHYLQNYRLREANYDGNAYSFSSTWYDRVLTLFSHHVSPPAAPGQSERYHMTCLAQYDMASGLDAFKEGVTAFCNLRDLAESVRANFLEEVKQRVPPGHQ</sequence>
<evidence type="ECO:0000313" key="3">
    <source>
        <dbReference type="Proteomes" id="UP000078343"/>
    </source>
</evidence>
<dbReference type="STRING" id="1367422.A0A178Z2G7"/>
<dbReference type="OrthoDB" id="5393196at2759"/>
<reference evidence="2 3" key="1">
    <citation type="submission" date="2016-04" db="EMBL/GenBank/DDBJ databases">
        <title>Draft genome of Fonsecaea erecta CBS 125763.</title>
        <authorList>
            <person name="Weiss V.A."/>
            <person name="Vicente V.A."/>
            <person name="Raittz R.T."/>
            <person name="Moreno L.F."/>
            <person name="De Souza E.M."/>
            <person name="Pedrosa F.O."/>
            <person name="Steffens M.B."/>
            <person name="Faoro H."/>
            <person name="Tadra-Sfeir M.Z."/>
            <person name="Najafzadeh M.J."/>
            <person name="Felipe M.S."/>
            <person name="Teixeira M."/>
            <person name="Sun J."/>
            <person name="Xi L."/>
            <person name="Gomes R."/>
            <person name="De Azevedo C.M."/>
            <person name="Salgado C.G."/>
            <person name="Da Silva M.B."/>
            <person name="Nascimento M.F."/>
            <person name="Queiroz-Telles F."/>
            <person name="Attili D.S."/>
            <person name="Gorbushina A."/>
        </authorList>
    </citation>
    <scope>NUCLEOTIDE SEQUENCE [LARGE SCALE GENOMIC DNA]</scope>
    <source>
        <strain evidence="2 3">CBS 125763</strain>
    </source>
</reference>